<dbReference type="InterPro" id="IPR050162">
    <property type="entry name" value="MsrA_MetSO_reductase"/>
</dbReference>
<evidence type="ECO:0000313" key="10">
    <source>
        <dbReference type="Proteomes" id="UP001281761"/>
    </source>
</evidence>
<organism evidence="9 10">
    <name type="scientific">Blattamonas nauphoetae</name>
    <dbReference type="NCBI Taxonomy" id="2049346"/>
    <lineage>
        <taxon>Eukaryota</taxon>
        <taxon>Metamonada</taxon>
        <taxon>Preaxostyla</taxon>
        <taxon>Oxymonadida</taxon>
        <taxon>Blattamonas</taxon>
    </lineage>
</organism>
<dbReference type="SUPFAM" id="SSF55068">
    <property type="entry name" value="Peptide methionine sulfoxide reductase"/>
    <property type="match status" value="1"/>
</dbReference>
<keyword evidence="10" id="KW-1185">Reference proteome</keyword>
<reference evidence="9 10" key="1">
    <citation type="journal article" date="2022" name="bioRxiv">
        <title>Genomics of Preaxostyla Flagellates Illuminates Evolutionary Transitions and the Path Towards Mitochondrial Loss.</title>
        <authorList>
            <person name="Novak L.V.F."/>
            <person name="Treitli S.C."/>
            <person name="Pyrih J."/>
            <person name="Halakuc P."/>
            <person name="Pipaliya S.V."/>
            <person name="Vacek V."/>
            <person name="Brzon O."/>
            <person name="Soukal P."/>
            <person name="Eme L."/>
            <person name="Dacks J.B."/>
            <person name="Karnkowska A."/>
            <person name="Elias M."/>
            <person name="Hampl V."/>
        </authorList>
    </citation>
    <scope>NUCLEOTIDE SEQUENCE [LARGE SCALE GENOMIC DNA]</scope>
    <source>
        <strain evidence="9">NAU3</strain>
        <tissue evidence="9">Gut</tissue>
    </source>
</reference>
<keyword evidence="3 9" id="KW-0560">Oxidoreductase</keyword>
<dbReference type="InterPro" id="IPR002569">
    <property type="entry name" value="Met_Sox_Rdtase_MsrA_dom"/>
</dbReference>
<dbReference type="PANTHER" id="PTHR42799">
    <property type="entry name" value="MITOCHONDRIAL PEPTIDE METHIONINE SULFOXIDE REDUCTASE"/>
    <property type="match status" value="1"/>
</dbReference>
<dbReference type="GO" id="GO:0008113">
    <property type="term" value="F:peptide-methionine (S)-S-oxide reductase activity"/>
    <property type="evidence" value="ECO:0007669"/>
    <property type="project" value="UniProtKB-EC"/>
</dbReference>
<evidence type="ECO:0000256" key="7">
    <source>
        <dbReference type="ARBA" id="ARBA00048782"/>
    </source>
</evidence>
<evidence type="ECO:0000256" key="3">
    <source>
        <dbReference type="ARBA" id="ARBA00023002"/>
    </source>
</evidence>
<proteinExistence type="inferred from homology"/>
<dbReference type="NCBIfam" id="TIGR00401">
    <property type="entry name" value="msrA"/>
    <property type="match status" value="1"/>
</dbReference>
<evidence type="ECO:0000256" key="6">
    <source>
        <dbReference type="ARBA" id="ARBA00047806"/>
    </source>
</evidence>
<comment type="caution">
    <text evidence="9">The sequence shown here is derived from an EMBL/GenBank/DDBJ whole genome shotgun (WGS) entry which is preliminary data.</text>
</comment>
<comment type="catalytic activity">
    <reaction evidence="6">
        <text>L-methionyl-[protein] + [thioredoxin]-disulfide + H2O = L-methionyl-(S)-S-oxide-[protein] + [thioredoxin]-dithiol</text>
        <dbReference type="Rhea" id="RHEA:14217"/>
        <dbReference type="Rhea" id="RHEA-COMP:10698"/>
        <dbReference type="Rhea" id="RHEA-COMP:10700"/>
        <dbReference type="Rhea" id="RHEA-COMP:12313"/>
        <dbReference type="Rhea" id="RHEA-COMP:12315"/>
        <dbReference type="ChEBI" id="CHEBI:15377"/>
        <dbReference type="ChEBI" id="CHEBI:16044"/>
        <dbReference type="ChEBI" id="CHEBI:29950"/>
        <dbReference type="ChEBI" id="CHEBI:44120"/>
        <dbReference type="ChEBI" id="CHEBI:50058"/>
        <dbReference type="EC" id="1.8.4.11"/>
    </reaction>
</comment>
<sequence length="144" mass="16046">MKRIKGVASTCVGFANGHVANPTYQQVCTKTTGHAETVKITYDPSMISLPDLLKEFFTTINPTQVNRQANDIGEQYRSGIYFSDPTDEAVCHAAVAEEQTKHSQPVATEVKPLSCFYPADESHQDYLDKNPDGYCHVDLSRFKK</sequence>
<dbReference type="EC" id="1.8.4.11" evidence="2"/>
<evidence type="ECO:0000256" key="1">
    <source>
        <dbReference type="ARBA" id="ARBA00005591"/>
    </source>
</evidence>
<comment type="similarity">
    <text evidence="1">Belongs to the MsrA Met sulfoxide reductase family.</text>
</comment>
<dbReference type="Proteomes" id="UP001281761">
    <property type="component" value="Unassembled WGS sequence"/>
</dbReference>
<accession>A0ABQ9X6I5</accession>
<evidence type="ECO:0000259" key="8">
    <source>
        <dbReference type="Pfam" id="PF01625"/>
    </source>
</evidence>
<protein>
    <recommendedName>
        <fullName evidence="2">peptide-methionine (S)-S-oxide reductase</fullName>
        <ecNumber evidence="2">1.8.4.11</ecNumber>
    </recommendedName>
    <alternativeName>
        <fullName evidence="5">Peptide-methionine (S)-S-oxide reductase</fullName>
    </alternativeName>
    <alternativeName>
        <fullName evidence="4">Protein-methionine-S-oxide reductase</fullName>
    </alternativeName>
</protein>
<gene>
    <name evidence="9" type="ORF">BLNAU_17639</name>
</gene>
<evidence type="ECO:0000313" key="9">
    <source>
        <dbReference type="EMBL" id="KAK2947393.1"/>
    </source>
</evidence>
<evidence type="ECO:0000256" key="2">
    <source>
        <dbReference type="ARBA" id="ARBA00012502"/>
    </source>
</evidence>
<dbReference type="Gene3D" id="3.30.1060.10">
    <property type="entry name" value="Peptide methionine sulphoxide reductase MsrA"/>
    <property type="match status" value="1"/>
</dbReference>
<dbReference type="PANTHER" id="PTHR42799:SF2">
    <property type="entry name" value="MITOCHONDRIAL PEPTIDE METHIONINE SULFOXIDE REDUCTASE"/>
    <property type="match status" value="1"/>
</dbReference>
<comment type="catalytic activity">
    <reaction evidence="7">
        <text>[thioredoxin]-disulfide + L-methionine + H2O = L-methionine (S)-S-oxide + [thioredoxin]-dithiol</text>
        <dbReference type="Rhea" id="RHEA:19993"/>
        <dbReference type="Rhea" id="RHEA-COMP:10698"/>
        <dbReference type="Rhea" id="RHEA-COMP:10700"/>
        <dbReference type="ChEBI" id="CHEBI:15377"/>
        <dbReference type="ChEBI" id="CHEBI:29950"/>
        <dbReference type="ChEBI" id="CHEBI:50058"/>
        <dbReference type="ChEBI" id="CHEBI:57844"/>
        <dbReference type="ChEBI" id="CHEBI:58772"/>
        <dbReference type="EC" id="1.8.4.11"/>
    </reaction>
</comment>
<dbReference type="Pfam" id="PF01625">
    <property type="entry name" value="PMSR"/>
    <property type="match status" value="1"/>
</dbReference>
<dbReference type="EMBL" id="JARBJD010000202">
    <property type="protein sequence ID" value="KAK2947393.1"/>
    <property type="molecule type" value="Genomic_DNA"/>
</dbReference>
<evidence type="ECO:0000256" key="5">
    <source>
        <dbReference type="ARBA" id="ARBA00030643"/>
    </source>
</evidence>
<dbReference type="InterPro" id="IPR036509">
    <property type="entry name" value="Met_Sox_Rdtase_MsrA_sf"/>
</dbReference>
<name>A0ABQ9X6I5_9EUKA</name>
<dbReference type="HAMAP" id="MF_01401">
    <property type="entry name" value="MsrA"/>
    <property type="match status" value="1"/>
</dbReference>
<feature type="domain" description="Peptide methionine sulphoxide reductase MsrA" evidence="8">
    <location>
        <begin position="1"/>
        <end position="136"/>
    </location>
</feature>
<evidence type="ECO:0000256" key="4">
    <source>
        <dbReference type="ARBA" id="ARBA00030273"/>
    </source>
</evidence>